<protein>
    <submittedName>
        <fullName evidence="1">Uncharacterized protein</fullName>
    </submittedName>
</protein>
<organism evidence="1 2">
    <name type="scientific">Persea americana</name>
    <name type="common">Avocado</name>
    <dbReference type="NCBI Taxonomy" id="3435"/>
    <lineage>
        <taxon>Eukaryota</taxon>
        <taxon>Viridiplantae</taxon>
        <taxon>Streptophyta</taxon>
        <taxon>Embryophyta</taxon>
        <taxon>Tracheophyta</taxon>
        <taxon>Spermatophyta</taxon>
        <taxon>Magnoliopsida</taxon>
        <taxon>Magnoliidae</taxon>
        <taxon>Laurales</taxon>
        <taxon>Lauraceae</taxon>
        <taxon>Persea</taxon>
    </lineage>
</organism>
<comment type="caution">
    <text evidence="1">The sequence shown here is derived from an EMBL/GenBank/DDBJ whole genome shotgun (WGS) entry which is preliminary data.</text>
</comment>
<proteinExistence type="predicted"/>
<dbReference type="EMBL" id="CM056810">
    <property type="protein sequence ID" value="KAJ8642918.1"/>
    <property type="molecule type" value="Genomic_DNA"/>
</dbReference>
<reference evidence="1 2" key="1">
    <citation type="journal article" date="2022" name="Hortic Res">
        <title>A haplotype resolved chromosomal level avocado genome allows analysis of novel avocado genes.</title>
        <authorList>
            <person name="Nath O."/>
            <person name="Fletcher S.J."/>
            <person name="Hayward A."/>
            <person name="Shaw L.M."/>
            <person name="Masouleh A.K."/>
            <person name="Furtado A."/>
            <person name="Henry R.J."/>
            <person name="Mitter N."/>
        </authorList>
    </citation>
    <scope>NUCLEOTIDE SEQUENCE [LARGE SCALE GENOMIC DNA]</scope>
    <source>
        <strain evidence="2">cv. Hass</strain>
    </source>
</reference>
<dbReference type="Proteomes" id="UP001234297">
    <property type="component" value="Chromosome 2"/>
</dbReference>
<evidence type="ECO:0000313" key="2">
    <source>
        <dbReference type="Proteomes" id="UP001234297"/>
    </source>
</evidence>
<gene>
    <name evidence="1" type="ORF">MRB53_004666</name>
</gene>
<accession>A0ACC2MBV0</accession>
<keyword evidence="2" id="KW-1185">Reference proteome</keyword>
<evidence type="ECO:0000313" key="1">
    <source>
        <dbReference type="EMBL" id="KAJ8642918.1"/>
    </source>
</evidence>
<name>A0ACC2MBV0_PERAE</name>
<sequence>MNSHPFFPFIFLIIFLTISLSQGDSNEEYQICAPSNFDCGSFKSIAYPFWVKDRPLNCSYPGFNLTCNDNSPEIKMGSKTYQVKEIDYGNQVVTIVDTDVIGKNCPPLEGSSSTLNFSLFAYTPNDNNLTIYNCPYRGLEPNLHVIPCLSNGSNYSYYKVGQGPSSIMPDPYVYGTCTVSVFTILNSSAANLGENLTNFGGAMKEGFNVSWVVDSGKCRDCVTSGGNCGHNPNQPDQPVCYCSGEVYPGACPLPTSGASSAVGAILLVCTIIFLRRLVKRTSVNNNQVEAFLKGYGSLAPKRFRYSKLKKMTNSFKDKLGEGGYGGVFKGKLKDGRLVAVKVLNNSKGDGEEFMNEVVSIENLSPTITMVAHRLGQTLLPEPKTI</sequence>